<evidence type="ECO:0000256" key="4">
    <source>
        <dbReference type="ARBA" id="ARBA00023015"/>
    </source>
</evidence>
<proteinExistence type="predicted"/>
<gene>
    <name evidence="12" type="ORF">G3M99_15320</name>
</gene>
<keyword evidence="6" id="KW-0804">Transcription</keyword>
<dbReference type="RefSeq" id="WP_061995336.1">
    <property type="nucleotide sequence ID" value="NZ_JAAGPU010000036.1"/>
</dbReference>
<dbReference type="InterPro" id="IPR011006">
    <property type="entry name" value="CheY-like_superfamily"/>
</dbReference>
<dbReference type="PANTHER" id="PTHR48111:SF1">
    <property type="entry name" value="TWO-COMPONENT RESPONSE REGULATOR ORR33"/>
    <property type="match status" value="1"/>
</dbReference>
<keyword evidence="4" id="KW-0805">Transcription regulation</keyword>
<dbReference type="GO" id="GO:0006355">
    <property type="term" value="P:regulation of DNA-templated transcription"/>
    <property type="evidence" value="ECO:0007669"/>
    <property type="project" value="InterPro"/>
</dbReference>
<dbReference type="InterPro" id="IPR001789">
    <property type="entry name" value="Sig_transdc_resp-reg_receiver"/>
</dbReference>
<sequence length="232" mass="26820">MKNKTILIVDDEENIRRLLAAYLSKENYNILQASNGVDAINKVKSNEVDLILLDIMMPVMDGFETLKILRKEYNMPVIMLSAKGEEEDKLLAFGIGVDNYETKPFSPKILVAKINALMKRTYGYDNKDEDVYEFNGLCINEKSHNVIVDNEDISLTPTEFSLLMYFVKNKDIVLSREQILNGVWGYNFMGDFRVVDTSVKRLREKINDKAKYIQTVRGFGYKFEVKDEKQDI</sequence>
<evidence type="ECO:0000256" key="6">
    <source>
        <dbReference type="ARBA" id="ARBA00023163"/>
    </source>
</evidence>
<evidence type="ECO:0000256" key="8">
    <source>
        <dbReference type="PROSITE-ProRule" id="PRU00169"/>
    </source>
</evidence>
<evidence type="ECO:0000256" key="2">
    <source>
        <dbReference type="ARBA" id="ARBA00022553"/>
    </source>
</evidence>
<comment type="caution">
    <text evidence="12">The sequence shown here is derived from an EMBL/GenBank/DDBJ whole genome shotgun (WGS) entry which is preliminary data.</text>
</comment>
<dbReference type="SMART" id="SM00862">
    <property type="entry name" value="Trans_reg_C"/>
    <property type="match status" value="1"/>
</dbReference>
<dbReference type="InterPro" id="IPR001867">
    <property type="entry name" value="OmpR/PhoB-type_DNA-bd"/>
</dbReference>
<evidence type="ECO:0000256" key="5">
    <source>
        <dbReference type="ARBA" id="ARBA00023125"/>
    </source>
</evidence>
<dbReference type="GO" id="GO:0000976">
    <property type="term" value="F:transcription cis-regulatory region binding"/>
    <property type="evidence" value="ECO:0007669"/>
    <property type="project" value="TreeGrafter"/>
</dbReference>
<evidence type="ECO:0000259" key="10">
    <source>
        <dbReference type="PROSITE" id="PS50110"/>
    </source>
</evidence>
<dbReference type="GO" id="GO:0032993">
    <property type="term" value="C:protein-DNA complex"/>
    <property type="evidence" value="ECO:0007669"/>
    <property type="project" value="TreeGrafter"/>
</dbReference>
<evidence type="ECO:0000256" key="1">
    <source>
        <dbReference type="ARBA" id="ARBA00018672"/>
    </source>
</evidence>
<accession>A0A6M0H642</accession>
<evidence type="ECO:0000256" key="9">
    <source>
        <dbReference type="PROSITE-ProRule" id="PRU01091"/>
    </source>
</evidence>
<evidence type="ECO:0000313" key="12">
    <source>
        <dbReference type="EMBL" id="NEU06196.1"/>
    </source>
</evidence>
<feature type="domain" description="Response regulatory" evidence="10">
    <location>
        <begin position="5"/>
        <end position="118"/>
    </location>
</feature>
<dbReference type="Gene3D" id="1.10.10.10">
    <property type="entry name" value="Winged helix-like DNA-binding domain superfamily/Winged helix DNA-binding domain"/>
    <property type="match status" value="1"/>
</dbReference>
<dbReference type="FunFam" id="3.40.50.2300:FF:000001">
    <property type="entry name" value="DNA-binding response regulator PhoB"/>
    <property type="match status" value="1"/>
</dbReference>
<dbReference type="CDD" id="cd17574">
    <property type="entry name" value="REC_OmpR"/>
    <property type="match status" value="1"/>
</dbReference>
<feature type="DNA-binding region" description="OmpR/PhoB-type" evidence="9">
    <location>
        <begin position="129"/>
        <end position="225"/>
    </location>
</feature>
<evidence type="ECO:0000313" key="13">
    <source>
        <dbReference type="Proteomes" id="UP000481872"/>
    </source>
</evidence>
<dbReference type="InterPro" id="IPR039420">
    <property type="entry name" value="WalR-like"/>
</dbReference>
<dbReference type="EMBL" id="JAAGPU010000036">
    <property type="protein sequence ID" value="NEU06196.1"/>
    <property type="molecule type" value="Genomic_DNA"/>
</dbReference>
<protein>
    <recommendedName>
        <fullName evidence="1">Stage 0 sporulation protein A homolog</fullName>
    </recommendedName>
</protein>
<dbReference type="GO" id="GO:0000156">
    <property type="term" value="F:phosphorelay response regulator activity"/>
    <property type="evidence" value="ECO:0007669"/>
    <property type="project" value="TreeGrafter"/>
</dbReference>
<dbReference type="CDD" id="cd00383">
    <property type="entry name" value="trans_reg_C"/>
    <property type="match status" value="1"/>
</dbReference>
<feature type="domain" description="OmpR/PhoB-type" evidence="11">
    <location>
        <begin position="129"/>
        <end position="225"/>
    </location>
</feature>
<name>A0A6M0H642_9CLOT</name>
<dbReference type="InterPro" id="IPR036388">
    <property type="entry name" value="WH-like_DNA-bd_sf"/>
</dbReference>
<organism evidence="12 13">
    <name type="scientific">Clostridium senegalense</name>
    <dbReference type="NCBI Taxonomy" id="1465809"/>
    <lineage>
        <taxon>Bacteria</taxon>
        <taxon>Bacillati</taxon>
        <taxon>Bacillota</taxon>
        <taxon>Clostridia</taxon>
        <taxon>Eubacteriales</taxon>
        <taxon>Clostridiaceae</taxon>
        <taxon>Clostridium</taxon>
    </lineage>
</organism>
<dbReference type="Proteomes" id="UP000481872">
    <property type="component" value="Unassembled WGS sequence"/>
</dbReference>
<evidence type="ECO:0000256" key="7">
    <source>
        <dbReference type="ARBA" id="ARBA00024867"/>
    </source>
</evidence>
<evidence type="ECO:0000256" key="3">
    <source>
        <dbReference type="ARBA" id="ARBA00023012"/>
    </source>
</evidence>
<feature type="modified residue" description="4-aspartylphosphate" evidence="8">
    <location>
        <position position="54"/>
    </location>
</feature>
<evidence type="ECO:0000259" key="11">
    <source>
        <dbReference type="PROSITE" id="PS51755"/>
    </source>
</evidence>
<keyword evidence="5 9" id="KW-0238">DNA-binding</keyword>
<comment type="function">
    <text evidence="7">May play the central regulatory role in sporulation. It may be an element of the effector pathway responsible for the activation of sporulation genes in response to nutritional stress. Spo0A may act in concert with spo0H (a sigma factor) to control the expression of some genes that are critical to the sporulation process.</text>
</comment>
<reference evidence="12 13" key="1">
    <citation type="submission" date="2020-02" db="EMBL/GenBank/DDBJ databases">
        <title>Genome assembly of a novel Clostridium senegalense strain.</title>
        <authorList>
            <person name="Gupta T.B."/>
            <person name="Jauregui R."/>
            <person name="Maclean P."/>
            <person name="Nawarathana A."/>
            <person name="Brightwell G."/>
        </authorList>
    </citation>
    <scope>NUCLEOTIDE SEQUENCE [LARGE SCALE GENOMIC DNA]</scope>
    <source>
        <strain evidence="12 13">AGRFS4</strain>
    </source>
</reference>
<dbReference type="SUPFAM" id="SSF52172">
    <property type="entry name" value="CheY-like"/>
    <property type="match status" value="1"/>
</dbReference>
<dbReference type="SMART" id="SM00448">
    <property type="entry name" value="REC"/>
    <property type="match status" value="1"/>
</dbReference>
<dbReference type="AlphaFoldDB" id="A0A6M0H642"/>
<dbReference type="GO" id="GO:0005829">
    <property type="term" value="C:cytosol"/>
    <property type="evidence" value="ECO:0007669"/>
    <property type="project" value="TreeGrafter"/>
</dbReference>
<keyword evidence="3" id="KW-0902">Two-component regulatory system</keyword>
<dbReference type="FunFam" id="1.10.10.10:FF:000018">
    <property type="entry name" value="DNA-binding response regulator ResD"/>
    <property type="match status" value="1"/>
</dbReference>
<dbReference type="Pfam" id="PF00486">
    <property type="entry name" value="Trans_reg_C"/>
    <property type="match status" value="1"/>
</dbReference>
<keyword evidence="2 8" id="KW-0597">Phosphoprotein</keyword>
<dbReference type="Pfam" id="PF00072">
    <property type="entry name" value="Response_reg"/>
    <property type="match status" value="1"/>
</dbReference>
<dbReference type="PROSITE" id="PS51755">
    <property type="entry name" value="OMPR_PHOB"/>
    <property type="match status" value="1"/>
</dbReference>
<dbReference type="PANTHER" id="PTHR48111">
    <property type="entry name" value="REGULATOR OF RPOS"/>
    <property type="match status" value="1"/>
</dbReference>
<dbReference type="PROSITE" id="PS50110">
    <property type="entry name" value="RESPONSE_REGULATORY"/>
    <property type="match status" value="1"/>
</dbReference>
<dbReference type="Gene3D" id="3.40.50.2300">
    <property type="match status" value="1"/>
</dbReference>
<keyword evidence="13" id="KW-1185">Reference proteome</keyword>